<evidence type="ECO:0000313" key="1">
    <source>
        <dbReference type="EMBL" id="AKN35716.1"/>
    </source>
</evidence>
<sequence>MRYLFLHKENEYLLLSDKDGTLKEEVNQLTQQGFTCFMYSTIEAEEEETAKALYLKELLFCATSGNIIALHRLTGQEVWRNRPQGKEYQALGTTTLLLEQGMLICGSNGCVFSLCPFSGSLLWDNSLPNLGFGTVTLATTQQNTTIETIVITQTNTIHGPDHGHHSHHSISPTIIQYNNL</sequence>
<dbReference type="SUPFAM" id="SSF50998">
    <property type="entry name" value="Quinoprotein alcohol dehydrogenase-like"/>
    <property type="match status" value="1"/>
</dbReference>
<reference evidence="1" key="1">
    <citation type="journal article" date="2015" name="MBio">
        <title>Eco-Evolutionary Dynamics of Episomes among Ecologically Cohesive Bacterial Populations.</title>
        <authorList>
            <person name="Xue H."/>
            <person name="Cordero O.X."/>
            <person name="Camas F.M."/>
            <person name="Trimble W."/>
            <person name="Meyer F."/>
            <person name="Guglielmini J."/>
            <person name="Rocha E.P."/>
            <person name="Polz M.F."/>
        </authorList>
    </citation>
    <scope>NUCLEOTIDE SEQUENCE</scope>
    <source>
        <strain evidence="1">FF_110</strain>
    </source>
</reference>
<protein>
    <submittedName>
        <fullName evidence="1">Uncharacterized protein</fullName>
    </submittedName>
</protein>
<dbReference type="InterPro" id="IPR011047">
    <property type="entry name" value="Quinoprotein_ADH-like_sf"/>
</dbReference>
<dbReference type="InterPro" id="IPR015943">
    <property type="entry name" value="WD40/YVTN_repeat-like_dom_sf"/>
</dbReference>
<name>A0A0H3ZPZ9_9VIBR</name>
<dbReference type="EMBL" id="KP795448">
    <property type="protein sequence ID" value="AKN35716.1"/>
    <property type="molecule type" value="Genomic_DNA"/>
</dbReference>
<organism evidence="1">
    <name type="scientific">Vibrio genomosp. F6</name>
    <dbReference type="NCBI Taxonomy" id="723172"/>
    <lineage>
        <taxon>Bacteria</taxon>
        <taxon>Pseudomonadati</taxon>
        <taxon>Pseudomonadota</taxon>
        <taxon>Gammaproteobacteria</taxon>
        <taxon>Vibrionales</taxon>
        <taxon>Vibrionaceae</taxon>
        <taxon>Vibrio</taxon>
    </lineage>
</organism>
<proteinExistence type="predicted"/>
<dbReference type="AlphaFoldDB" id="A0A0H3ZPZ9"/>
<accession>A0A0H3ZPZ9</accession>
<dbReference type="Gene3D" id="2.130.10.10">
    <property type="entry name" value="YVTN repeat-like/Quinoprotein amine dehydrogenase"/>
    <property type="match status" value="1"/>
</dbReference>